<keyword evidence="3" id="KW-1185">Reference proteome</keyword>
<feature type="compositionally biased region" description="Basic and acidic residues" evidence="1">
    <location>
        <begin position="23"/>
        <end position="35"/>
    </location>
</feature>
<feature type="compositionally biased region" description="Low complexity" evidence="1">
    <location>
        <begin position="71"/>
        <end position="114"/>
    </location>
</feature>
<feature type="region of interest" description="Disordered" evidence="1">
    <location>
        <begin position="1"/>
        <end position="35"/>
    </location>
</feature>
<accession>A0A8T0QS82</accession>
<evidence type="ECO:0000313" key="2">
    <source>
        <dbReference type="EMBL" id="KAG2575977.1"/>
    </source>
</evidence>
<proteinExistence type="predicted"/>
<sequence>MAVRTKASQTRTFYLHKRSIGSQKDDGLPRSQASKEARPALLCSLILAPSPAAAAECMGTRESKCYPSPPDSTSKSAAPAPAKEASPPTTTISSLSLGSTSNSSSSSSAACSSSPPRPRDLILLHDSSKSRECDVVVLDPRSSYHCRLQQAHLCASSWQWQACNTQTQAQAPATQTAASAAAQEAEAGNGAGGGR</sequence>
<dbReference type="EMBL" id="CM029049">
    <property type="protein sequence ID" value="KAG2575977.1"/>
    <property type="molecule type" value="Genomic_DNA"/>
</dbReference>
<reference evidence="2" key="1">
    <citation type="submission" date="2020-05" db="EMBL/GenBank/DDBJ databases">
        <title>WGS assembly of Panicum virgatum.</title>
        <authorList>
            <person name="Lovell J.T."/>
            <person name="Jenkins J."/>
            <person name="Shu S."/>
            <person name="Juenger T.E."/>
            <person name="Schmutz J."/>
        </authorList>
    </citation>
    <scope>NUCLEOTIDE SEQUENCE</scope>
    <source>
        <strain evidence="2">AP13</strain>
    </source>
</reference>
<dbReference type="Proteomes" id="UP000823388">
    <property type="component" value="Chromosome 7K"/>
</dbReference>
<feature type="compositionally biased region" description="Polar residues" evidence="1">
    <location>
        <begin position="1"/>
        <end position="12"/>
    </location>
</feature>
<dbReference type="AlphaFoldDB" id="A0A8T0QS82"/>
<comment type="caution">
    <text evidence="2">The sequence shown here is derived from an EMBL/GenBank/DDBJ whole genome shotgun (WGS) entry which is preliminary data.</text>
</comment>
<feature type="region of interest" description="Disordered" evidence="1">
    <location>
        <begin position="174"/>
        <end position="195"/>
    </location>
</feature>
<feature type="region of interest" description="Disordered" evidence="1">
    <location>
        <begin position="61"/>
        <end position="125"/>
    </location>
</feature>
<evidence type="ECO:0000313" key="3">
    <source>
        <dbReference type="Proteomes" id="UP000823388"/>
    </source>
</evidence>
<organism evidence="2 3">
    <name type="scientific">Panicum virgatum</name>
    <name type="common">Blackwell switchgrass</name>
    <dbReference type="NCBI Taxonomy" id="38727"/>
    <lineage>
        <taxon>Eukaryota</taxon>
        <taxon>Viridiplantae</taxon>
        <taxon>Streptophyta</taxon>
        <taxon>Embryophyta</taxon>
        <taxon>Tracheophyta</taxon>
        <taxon>Spermatophyta</taxon>
        <taxon>Magnoliopsida</taxon>
        <taxon>Liliopsida</taxon>
        <taxon>Poales</taxon>
        <taxon>Poaceae</taxon>
        <taxon>PACMAD clade</taxon>
        <taxon>Panicoideae</taxon>
        <taxon>Panicodae</taxon>
        <taxon>Paniceae</taxon>
        <taxon>Panicinae</taxon>
        <taxon>Panicum</taxon>
        <taxon>Panicum sect. Hiantes</taxon>
    </lineage>
</organism>
<name>A0A8T0QS82_PANVG</name>
<feature type="compositionally biased region" description="Low complexity" evidence="1">
    <location>
        <begin position="174"/>
        <end position="188"/>
    </location>
</feature>
<evidence type="ECO:0000256" key="1">
    <source>
        <dbReference type="SAM" id="MobiDB-lite"/>
    </source>
</evidence>
<gene>
    <name evidence="2" type="ORF">PVAP13_7KG359800</name>
</gene>
<protein>
    <submittedName>
        <fullName evidence="2">Uncharacterized protein</fullName>
    </submittedName>
</protein>